<dbReference type="Gene3D" id="2.40.50.90">
    <property type="match status" value="1"/>
</dbReference>
<dbReference type="AlphaFoldDB" id="A0A3R8Q6G3"/>
<evidence type="ECO:0000259" key="3">
    <source>
        <dbReference type="PROSITE" id="PS50830"/>
    </source>
</evidence>
<feature type="transmembrane region" description="Helical" evidence="2">
    <location>
        <begin position="69"/>
        <end position="87"/>
    </location>
</feature>
<comment type="caution">
    <text evidence="4">The sequence shown here is derived from an EMBL/GenBank/DDBJ whole genome shotgun (WGS) entry which is preliminary data.</text>
</comment>
<organism evidence="4 5">
    <name type="scientific">Saccharopolyspora rhizosphaerae</name>
    <dbReference type="NCBI Taxonomy" id="2492662"/>
    <lineage>
        <taxon>Bacteria</taxon>
        <taxon>Bacillati</taxon>
        <taxon>Actinomycetota</taxon>
        <taxon>Actinomycetes</taxon>
        <taxon>Pseudonocardiales</taxon>
        <taxon>Pseudonocardiaceae</taxon>
        <taxon>Saccharopolyspora</taxon>
    </lineage>
</organism>
<feature type="compositionally biased region" description="Pro residues" evidence="1">
    <location>
        <begin position="107"/>
        <end position="122"/>
    </location>
</feature>
<name>A0A3R8Q6G3_9PSEU</name>
<evidence type="ECO:0000256" key="1">
    <source>
        <dbReference type="SAM" id="MobiDB-lite"/>
    </source>
</evidence>
<feature type="domain" description="TNase-like" evidence="3">
    <location>
        <begin position="125"/>
        <end position="254"/>
    </location>
</feature>
<dbReference type="RefSeq" id="WP_125089350.1">
    <property type="nucleotide sequence ID" value="NZ_RSAA01000007.1"/>
</dbReference>
<keyword evidence="2" id="KW-1133">Transmembrane helix</keyword>
<gene>
    <name evidence="4" type="ORF">EIL87_06930</name>
</gene>
<feature type="region of interest" description="Disordered" evidence="1">
    <location>
        <begin position="95"/>
        <end position="122"/>
    </location>
</feature>
<dbReference type="InterPro" id="IPR008613">
    <property type="entry name" value="Excalibur_Ca-bd_domain"/>
</dbReference>
<reference evidence="4 5" key="1">
    <citation type="submission" date="2018-11" db="EMBL/GenBank/DDBJ databases">
        <title>Saccharopolyspora rhizosphaerae sp. nov., an actinomycete isolated from rhizosphere soil in Thailand.</title>
        <authorList>
            <person name="Intra B."/>
            <person name="Euanorasetr J."/>
            <person name="Take A."/>
            <person name="Inahashi Y."/>
            <person name="Mori M."/>
            <person name="Panbangred W."/>
            <person name="Matsumoto A."/>
        </authorList>
    </citation>
    <scope>NUCLEOTIDE SEQUENCE [LARGE SCALE GENOMIC DNA]</scope>
    <source>
        <strain evidence="4 5">H219</strain>
    </source>
</reference>
<keyword evidence="2" id="KW-0812">Transmembrane</keyword>
<dbReference type="OrthoDB" id="4337778at2"/>
<dbReference type="SMART" id="SM00894">
    <property type="entry name" value="Excalibur"/>
    <property type="match status" value="1"/>
</dbReference>
<dbReference type="SMART" id="SM00318">
    <property type="entry name" value="SNc"/>
    <property type="match status" value="1"/>
</dbReference>
<dbReference type="EMBL" id="RSAA01000007">
    <property type="protein sequence ID" value="RRO17997.1"/>
    <property type="molecule type" value="Genomic_DNA"/>
</dbReference>
<protein>
    <recommendedName>
        <fullName evidence="3">TNase-like domain-containing protein</fullName>
    </recommendedName>
</protein>
<keyword evidence="5" id="KW-1185">Reference proteome</keyword>
<dbReference type="Pfam" id="PF05901">
    <property type="entry name" value="Excalibur"/>
    <property type="match status" value="1"/>
</dbReference>
<evidence type="ECO:0000313" key="4">
    <source>
        <dbReference type="EMBL" id="RRO17997.1"/>
    </source>
</evidence>
<dbReference type="PROSITE" id="PS50830">
    <property type="entry name" value="TNASE_3"/>
    <property type="match status" value="1"/>
</dbReference>
<dbReference type="SUPFAM" id="SSF50199">
    <property type="entry name" value="Staphylococcal nuclease"/>
    <property type="match status" value="1"/>
</dbReference>
<feature type="transmembrane region" description="Helical" evidence="2">
    <location>
        <begin position="6"/>
        <end position="22"/>
    </location>
</feature>
<feature type="transmembrane region" description="Helical" evidence="2">
    <location>
        <begin position="34"/>
        <end position="57"/>
    </location>
</feature>
<feature type="region of interest" description="Disordered" evidence="1">
    <location>
        <begin position="290"/>
        <end position="311"/>
    </location>
</feature>
<dbReference type="InterPro" id="IPR035437">
    <property type="entry name" value="SNase_OB-fold_sf"/>
</dbReference>
<evidence type="ECO:0000256" key="2">
    <source>
        <dbReference type="SAM" id="Phobius"/>
    </source>
</evidence>
<proteinExistence type="predicted"/>
<keyword evidence="2" id="KW-0472">Membrane</keyword>
<evidence type="ECO:0000313" key="5">
    <source>
        <dbReference type="Proteomes" id="UP000274515"/>
    </source>
</evidence>
<dbReference type="InterPro" id="IPR016071">
    <property type="entry name" value="Staphylococal_nuclease_OB-fold"/>
</dbReference>
<dbReference type="Proteomes" id="UP000274515">
    <property type="component" value="Unassembled WGS sequence"/>
</dbReference>
<sequence>MVFGIVHLVGAVATVVMSVLLWRQRARRGRAWPWAMAGLVAALVWPLTLWLAVGAYWSRQDASKRAPLIAGACALCAVVGLLVVGSLGGGPAQRAQPAGPQVLREPNSPPPSMPAPKPLIAPPPPQERAVVQQVLDDDRVLIAVPGGAPRVVRVAGVRAPAAGECWVGEARAFAERTLRGAAVTVTSGVGWSSGRSAEPEVSLRLPDGVEYSSLALQRGVARLYPHAFLAEGLTAELTQAEATAKSAGTGMWGERCRPAAQAASPTAAGVVLPAHYATCADARAAGVAPLRRGDTGYSSEMDSDGDGVACE</sequence>
<accession>A0A3R8Q6G3</accession>